<sequence>MRHVRQDTNIAKERLVQGLALALLLLMVLWCVAGPSGLLAWGENQRLLEQREKQLVDLKLSRDHLKNRVALLNPERMDPDLAGELVRSQLNVVHPDEMVMQLP</sequence>
<evidence type="ECO:0000313" key="1">
    <source>
        <dbReference type="EMBL" id="SMP57291.1"/>
    </source>
</evidence>
<dbReference type="Proteomes" id="UP001157910">
    <property type="component" value="Unassembled WGS sequence"/>
</dbReference>
<proteinExistence type="predicted"/>
<keyword evidence="1" id="KW-0131">Cell cycle</keyword>
<name>A0ABY1Q376_9SPHN</name>
<organism evidence="1 2">
    <name type="scientific">Novosphingobium panipatense</name>
    <dbReference type="NCBI Taxonomy" id="428991"/>
    <lineage>
        <taxon>Bacteria</taxon>
        <taxon>Pseudomonadati</taxon>
        <taxon>Pseudomonadota</taxon>
        <taxon>Alphaproteobacteria</taxon>
        <taxon>Sphingomonadales</taxon>
        <taxon>Sphingomonadaceae</taxon>
        <taxon>Novosphingobium</taxon>
    </lineage>
</organism>
<keyword evidence="1" id="KW-0132">Cell division</keyword>
<protein>
    <submittedName>
        <fullName evidence="1">Cell division protein FtsB</fullName>
    </submittedName>
</protein>
<comment type="caution">
    <text evidence="1">The sequence shown here is derived from an EMBL/GenBank/DDBJ whole genome shotgun (WGS) entry which is preliminary data.</text>
</comment>
<dbReference type="GO" id="GO:0051301">
    <property type="term" value="P:cell division"/>
    <property type="evidence" value="ECO:0007669"/>
    <property type="project" value="UniProtKB-KW"/>
</dbReference>
<reference evidence="1 2" key="1">
    <citation type="submission" date="2017-05" db="EMBL/GenBank/DDBJ databases">
        <authorList>
            <person name="Varghese N."/>
            <person name="Submissions S."/>
        </authorList>
    </citation>
    <scope>NUCLEOTIDE SEQUENCE [LARGE SCALE GENOMIC DNA]</scope>
    <source>
        <strain evidence="1 2">SM16</strain>
    </source>
</reference>
<keyword evidence="2" id="KW-1185">Reference proteome</keyword>
<dbReference type="EMBL" id="FXUI01000002">
    <property type="protein sequence ID" value="SMP57291.1"/>
    <property type="molecule type" value="Genomic_DNA"/>
</dbReference>
<dbReference type="RefSeq" id="WP_103729686.1">
    <property type="nucleotide sequence ID" value="NZ_FXUI01000002.1"/>
</dbReference>
<dbReference type="Pfam" id="PF04977">
    <property type="entry name" value="DivIC"/>
    <property type="match status" value="1"/>
</dbReference>
<dbReference type="InterPro" id="IPR007060">
    <property type="entry name" value="FtsL/DivIC"/>
</dbReference>
<accession>A0ABY1Q376</accession>
<evidence type="ECO:0000313" key="2">
    <source>
        <dbReference type="Proteomes" id="UP001157910"/>
    </source>
</evidence>
<gene>
    <name evidence="1" type="ORF">SAMN06296065_102251</name>
</gene>